<dbReference type="InterPro" id="IPR023996">
    <property type="entry name" value="TonB-dep_OMP_SusC/RagA"/>
</dbReference>
<keyword evidence="11" id="KW-1185">Reference proteome</keyword>
<dbReference type="SUPFAM" id="SSF56935">
    <property type="entry name" value="Porins"/>
    <property type="match status" value="1"/>
</dbReference>
<dbReference type="Proteomes" id="UP000076586">
    <property type="component" value="Unassembled WGS sequence"/>
</dbReference>
<comment type="subcellular location">
    <subcellularLocation>
        <location evidence="1 7">Cell outer membrane</location>
        <topology evidence="1 7">Multi-pass membrane protein</topology>
    </subcellularLocation>
</comment>
<dbReference type="Pfam" id="PF07715">
    <property type="entry name" value="Plug"/>
    <property type="match status" value="1"/>
</dbReference>
<feature type="chain" id="PRO_5007824607" evidence="8">
    <location>
        <begin position="27"/>
        <end position="1107"/>
    </location>
</feature>
<dbReference type="SMART" id="SM00965">
    <property type="entry name" value="STN"/>
    <property type="match status" value="1"/>
</dbReference>
<comment type="similarity">
    <text evidence="7">Belongs to the TonB-dependent receptor family.</text>
</comment>
<evidence type="ECO:0000259" key="9">
    <source>
        <dbReference type="SMART" id="SM00965"/>
    </source>
</evidence>
<keyword evidence="6 7" id="KW-0998">Cell outer membrane</keyword>
<dbReference type="EMBL" id="BDCR01000001">
    <property type="protein sequence ID" value="GAT62007.1"/>
    <property type="molecule type" value="Genomic_DNA"/>
</dbReference>
<dbReference type="InterPro" id="IPR036942">
    <property type="entry name" value="Beta-barrel_TonB_sf"/>
</dbReference>
<dbReference type="GO" id="GO:0009279">
    <property type="term" value="C:cell outer membrane"/>
    <property type="evidence" value="ECO:0007669"/>
    <property type="project" value="UniProtKB-SubCell"/>
</dbReference>
<dbReference type="PROSITE" id="PS52016">
    <property type="entry name" value="TONB_DEPENDENT_REC_3"/>
    <property type="match status" value="1"/>
</dbReference>
<evidence type="ECO:0000256" key="8">
    <source>
        <dbReference type="SAM" id="SignalP"/>
    </source>
</evidence>
<feature type="signal peptide" evidence="8">
    <location>
        <begin position="1"/>
        <end position="26"/>
    </location>
</feature>
<evidence type="ECO:0000256" key="5">
    <source>
        <dbReference type="ARBA" id="ARBA00023136"/>
    </source>
</evidence>
<dbReference type="Pfam" id="PF13715">
    <property type="entry name" value="CarbopepD_reg_2"/>
    <property type="match status" value="1"/>
</dbReference>
<reference evidence="11" key="2">
    <citation type="journal article" date="2017" name="Genome Announc.">
        <title>Draft genome sequence of Paludibacter jiangxiensis NM7(T), a propionate-producing fermentative bacterium.</title>
        <authorList>
            <person name="Qiu Y.-L."/>
            <person name="Tourlousse D.M."/>
            <person name="Matsuura N."/>
            <person name="Ohashi A."/>
            <person name="Sekiguchi Y."/>
        </authorList>
    </citation>
    <scope>NUCLEOTIDE SEQUENCE [LARGE SCALE GENOMIC DNA]</scope>
    <source>
        <strain evidence="11">NM7</strain>
    </source>
</reference>
<keyword evidence="5 7" id="KW-0472">Membrane</keyword>
<evidence type="ECO:0000256" key="4">
    <source>
        <dbReference type="ARBA" id="ARBA00022692"/>
    </source>
</evidence>
<dbReference type="AlphaFoldDB" id="A0A161LDI0"/>
<keyword evidence="3 7" id="KW-1134">Transmembrane beta strand</keyword>
<dbReference type="Pfam" id="PF07660">
    <property type="entry name" value="STN"/>
    <property type="match status" value="1"/>
</dbReference>
<dbReference type="Gene3D" id="2.60.40.1120">
    <property type="entry name" value="Carboxypeptidase-like, regulatory domain"/>
    <property type="match status" value="1"/>
</dbReference>
<dbReference type="RefSeq" id="WP_084252276.1">
    <property type="nucleotide sequence ID" value="NZ_BDCR01000001.1"/>
</dbReference>
<evidence type="ECO:0000313" key="10">
    <source>
        <dbReference type="EMBL" id="GAT62007.1"/>
    </source>
</evidence>
<evidence type="ECO:0000256" key="6">
    <source>
        <dbReference type="ARBA" id="ARBA00023237"/>
    </source>
</evidence>
<evidence type="ECO:0000256" key="7">
    <source>
        <dbReference type="PROSITE-ProRule" id="PRU01360"/>
    </source>
</evidence>
<keyword evidence="2 7" id="KW-0813">Transport</keyword>
<dbReference type="Gene3D" id="3.55.50.30">
    <property type="match status" value="1"/>
</dbReference>
<protein>
    <submittedName>
        <fullName evidence="10">TonB-linked outer membrane protein, SusC/RagA family</fullName>
    </submittedName>
</protein>
<gene>
    <name evidence="10" type="ORF">PJIAN_1597</name>
</gene>
<keyword evidence="8" id="KW-0732">Signal</keyword>
<comment type="caution">
    <text evidence="10">The sequence shown here is derived from an EMBL/GenBank/DDBJ whole genome shotgun (WGS) entry which is preliminary data.</text>
</comment>
<evidence type="ECO:0000313" key="11">
    <source>
        <dbReference type="Proteomes" id="UP000076586"/>
    </source>
</evidence>
<feature type="domain" description="Secretin/TonB short N-terminal" evidence="9">
    <location>
        <begin position="50"/>
        <end position="102"/>
    </location>
</feature>
<dbReference type="STRING" id="681398.PJIAN_1597"/>
<dbReference type="OrthoDB" id="9768177at2"/>
<reference evidence="11" key="1">
    <citation type="submission" date="2016-04" db="EMBL/GenBank/DDBJ databases">
        <title>Draft genome sequence of Paludibacter jiangxiensis strain NM7.</title>
        <authorList>
            <person name="Qiu Y."/>
            <person name="Matsuura N."/>
            <person name="Ohashi A."/>
            <person name="Tourlousse M.D."/>
            <person name="Sekiguchi Y."/>
        </authorList>
    </citation>
    <scope>NUCLEOTIDE SEQUENCE [LARGE SCALE GENOMIC DNA]</scope>
    <source>
        <strain evidence="11">NM7</strain>
    </source>
</reference>
<dbReference type="InterPro" id="IPR008969">
    <property type="entry name" value="CarboxyPept-like_regulatory"/>
</dbReference>
<name>A0A161LDI0_9BACT</name>
<dbReference type="SUPFAM" id="SSF49464">
    <property type="entry name" value="Carboxypeptidase regulatory domain-like"/>
    <property type="match status" value="1"/>
</dbReference>
<evidence type="ECO:0000256" key="2">
    <source>
        <dbReference type="ARBA" id="ARBA00022448"/>
    </source>
</evidence>
<proteinExistence type="inferred from homology"/>
<keyword evidence="4 7" id="KW-0812">Transmembrane</keyword>
<dbReference type="InterPro" id="IPR012910">
    <property type="entry name" value="Plug_dom"/>
</dbReference>
<accession>A0A161LDI0</accession>
<evidence type="ECO:0000256" key="3">
    <source>
        <dbReference type="ARBA" id="ARBA00022452"/>
    </source>
</evidence>
<dbReference type="InterPro" id="IPR011662">
    <property type="entry name" value="Secretin/TonB_short_N"/>
</dbReference>
<dbReference type="FunFam" id="2.170.130.10:FF:000003">
    <property type="entry name" value="SusC/RagA family TonB-linked outer membrane protein"/>
    <property type="match status" value="1"/>
</dbReference>
<dbReference type="InterPro" id="IPR037066">
    <property type="entry name" value="Plug_dom_sf"/>
</dbReference>
<dbReference type="NCBIfam" id="TIGR04056">
    <property type="entry name" value="OMP_RagA_SusC"/>
    <property type="match status" value="1"/>
</dbReference>
<evidence type="ECO:0000256" key="1">
    <source>
        <dbReference type="ARBA" id="ARBA00004571"/>
    </source>
</evidence>
<dbReference type="InterPro" id="IPR023997">
    <property type="entry name" value="TonB-dep_OMP_SusC/RagA_CS"/>
</dbReference>
<organism evidence="10 11">
    <name type="scientific">Paludibacter jiangxiensis</name>
    <dbReference type="NCBI Taxonomy" id="681398"/>
    <lineage>
        <taxon>Bacteria</taxon>
        <taxon>Pseudomonadati</taxon>
        <taxon>Bacteroidota</taxon>
        <taxon>Bacteroidia</taxon>
        <taxon>Bacteroidales</taxon>
        <taxon>Paludibacteraceae</taxon>
        <taxon>Paludibacter</taxon>
    </lineage>
</organism>
<sequence length="1107" mass="121593">MNRIKKHLYRLLLCTLFVSFAAVSFAQITFSAKNQKIRQVIHLIEKNSNYSFFYNNDLPGLDKTITINAKNQDVESILKQIFQGTGISYKIDSNKQIVLTTGGDNHETNGSPGAVSSKSQRIIGTIVDANTGDPLIGVNIVIAGTRNGVITDIDGRFSMEVPFGGVLDCSYVGYIPKKVNIGKQSQLKITLDPDVKKLEEVVVVGYGTQKKVNLTGSVASITATEIANKPVSNTSQALAGLVPGLSVVQSSGRPGASASVNLRGTGTFSSAGTAPLVLIDGTSGNIDDVDPNDIQSISFLKDAASASIYGNRAANGVILIETKKGAEGKTVISYNNSFGWQKPTELPDFLSSWQYASYYNEAMANMGKSAAYTDAQIQKFKDGSDPDNYPNVNHLKWLLNSGSGFQQKHNLGVQGGNSSLSYNCSANYMHQAGMTEKTSNDRYNILWNMNANILKGLTLKVNLDAYTTTYNSPNGQPSSIEGIIGYAVREGPIYSGKKADGTFGYQDNYSPEAWLSSESFTKNISTNIIGNTQLVWQTPVDGLTITGKAGINYNNNYNKSFIAQTYFDASKTVGPASLSVTSDNATYRSFEGLVNYKKQFHAHSINLLAGASSETYTYKNLYGYRNTFPNNYLYELNAGSGASASNSGYLSEWGLMSFFGRANYSLMDKYLFEANVRYDGSSRFAPSHRWGVFPSFSAGWRISEEKFWEKASLSDIVNNLKLRASWGVLGNQNIGTYPYQQTYSLGENAVLGSTAALTSGTRITTYNNPDITWETTSVADAGLDFSLFKGKITANVDYFYKYTYNILSSVQYTSIMGRSVGQSNVGAVSNKGFEVNLTYNGNIGKDFKYSINPNFTYVKNAVEKLADGAKQDLNNGLIVGQPIGIIYGYKTNGLFVNQSEIDAAPTQLVSKSSLKPGYIEYKDLNGDNSVDANNDRTVIGCRTPKYYYGVTLNASFKGFDLSALFQGLGGYQRLIGSYMAYAYYNGGQIQQWQVDNRWTTANPNKWAKYPRLETLNMNNPNLQTSDYWIRNASFLRIKNIQIGYTIPQTILHKIGLQYCRIYVSGENLYNFNSFYKGWDPENQIGTGDAPSYYPINSVFSFGCNIKI</sequence>
<dbReference type="Gene3D" id="2.170.130.10">
    <property type="entry name" value="TonB-dependent receptor, plug domain"/>
    <property type="match status" value="1"/>
</dbReference>
<dbReference type="InterPro" id="IPR039426">
    <property type="entry name" value="TonB-dep_rcpt-like"/>
</dbReference>
<dbReference type="NCBIfam" id="TIGR04057">
    <property type="entry name" value="SusC_RagA_signa"/>
    <property type="match status" value="1"/>
</dbReference>
<dbReference type="Gene3D" id="2.40.170.20">
    <property type="entry name" value="TonB-dependent receptor, beta-barrel domain"/>
    <property type="match status" value="1"/>
</dbReference>